<dbReference type="OrthoDB" id="9802323at2"/>
<dbReference type="GO" id="GO:0006281">
    <property type="term" value="P:DNA repair"/>
    <property type="evidence" value="ECO:0007669"/>
    <property type="project" value="TreeGrafter"/>
</dbReference>
<feature type="binding site" evidence="10">
    <location>
        <begin position="153"/>
        <end position="157"/>
    </location>
    <ligand>
        <name>GMP</name>
        <dbReference type="ChEBI" id="CHEBI:58115"/>
    </ligand>
</feature>
<evidence type="ECO:0000256" key="7">
    <source>
        <dbReference type="ARBA" id="ARBA00023211"/>
    </source>
</evidence>
<keyword evidence="2 12" id="KW-0436">Ligase</keyword>
<gene>
    <name evidence="12" type="ORF">BXY45_105182</name>
</gene>
<comment type="catalytic activity">
    <reaction evidence="8">
        <text>a 3'-end 3'-phospho-ribonucleotide-RNA + a 5'-end dephospho-ribonucleoside-RNA + GTP = a ribonucleotidyl-ribonucleotide-RNA + GMP + diphosphate</text>
        <dbReference type="Rhea" id="RHEA:68076"/>
        <dbReference type="Rhea" id="RHEA-COMP:10463"/>
        <dbReference type="Rhea" id="RHEA-COMP:13936"/>
        <dbReference type="Rhea" id="RHEA-COMP:17355"/>
        <dbReference type="ChEBI" id="CHEBI:33019"/>
        <dbReference type="ChEBI" id="CHEBI:37565"/>
        <dbReference type="ChEBI" id="CHEBI:58115"/>
        <dbReference type="ChEBI" id="CHEBI:83062"/>
        <dbReference type="ChEBI" id="CHEBI:138284"/>
        <dbReference type="ChEBI" id="CHEBI:173118"/>
        <dbReference type="EC" id="6.5.1.8"/>
    </reaction>
</comment>
<keyword evidence="5" id="KW-0692">RNA repair</keyword>
<accession>A0A316AB82</accession>
<protein>
    <recommendedName>
        <fullName evidence="1">3'-phosphate/5'-hydroxy nucleic acid ligase</fullName>
        <ecNumber evidence="1">6.5.1.8</ecNumber>
    </recommendedName>
</protein>
<dbReference type="GO" id="GO:0006396">
    <property type="term" value="P:RNA processing"/>
    <property type="evidence" value="ECO:0007669"/>
    <property type="project" value="InterPro"/>
</dbReference>
<dbReference type="Gene3D" id="3.90.1860.10">
    <property type="entry name" value="tRNA-splicing ligase RtcB"/>
    <property type="match status" value="1"/>
</dbReference>
<name>A0A316AB82_9ACTN</name>
<evidence type="ECO:0000256" key="3">
    <source>
        <dbReference type="ARBA" id="ARBA00022723"/>
    </source>
</evidence>
<organism evidence="12 13">
    <name type="scientific">Quadrisphaera granulorum</name>
    <dbReference type="NCBI Taxonomy" id="317664"/>
    <lineage>
        <taxon>Bacteria</taxon>
        <taxon>Bacillati</taxon>
        <taxon>Actinomycetota</taxon>
        <taxon>Actinomycetes</taxon>
        <taxon>Kineosporiales</taxon>
        <taxon>Kineosporiaceae</taxon>
        <taxon>Quadrisphaera</taxon>
    </lineage>
</organism>
<dbReference type="EMBL" id="QGDQ01000005">
    <property type="protein sequence ID" value="PWJ54973.1"/>
    <property type="molecule type" value="Genomic_DNA"/>
</dbReference>
<feature type="binding site" evidence="10">
    <location>
        <begin position="318"/>
        <end position="321"/>
    </location>
    <ligand>
        <name>GMP</name>
        <dbReference type="ChEBI" id="CHEBI:58115"/>
    </ligand>
</feature>
<evidence type="ECO:0000256" key="8">
    <source>
        <dbReference type="ARBA" id="ARBA00047746"/>
    </source>
</evidence>
<evidence type="ECO:0000256" key="11">
    <source>
        <dbReference type="PIRSR" id="PIRSR601233-3"/>
    </source>
</evidence>
<feature type="binding site" evidence="10">
    <location>
        <position position="301"/>
    </location>
    <ligand>
        <name>GMP</name>
        <dbReference type="ChEBI" id="CHEBI:58115"/>
    </ligand>
</feature>
<dbReference type="GO" id="GO:0042245">
    <property type="term" value="P:RNA repair"/>
    <property type="evidence" value="ECO:0007669"/>
    <property type="project" value="UniProtKB-KW"/>
</dbReference>
<reference evidence="12 13" key="1">
    <citation type="submission" date="2018-03" db="EMBL/GenBank/DDBJ databases">
        <title>Genomic Encyclopedia of Archaeal and Bacterial Type Strains, Phase II (KMG-II): from individual species to whole genera.</title>
        <authorList>
            <person name="Goeker M."/>
        </authorList>
    </citation>
    <scope>NUCLEOTIDE SEQUENCE [LARGE SCALE GENOMIC DNA]</scope>
    <source>
        <strain evidence="12 13">DSM 44889</strain>
    </source>
</reference>
<dbReference type="GO" id="GO:0170057">
    <property type="term" value="F:RNA ligase (GTP) activity"/>
    <property type="evidence" value="ECO:0007669"/>
    <property type="project" value="UniProtKB-EC"/>
</dbReference>
<proteinExistence type="predicted"/>
<dbReference type="Pfam" id="PF01139">
    <property type="entry name" value="RtcB"/>
    <property type="match status" value="1"/>
</dbReference>
<evidence type="ECO:0000256" key="1">
    <source>
        <dbReference type="ARBA" id="ARBA00012726"/>
    </source>
</evidence>
<dbReference type="EC" id="6.5.1.8" evidence="1"/>
<keyword evidence="4 10" id="KW-0547">Nucleotide-binding</keyword>
<dbReference type="InterPro" id="IPR001233">
    <property type="entry name" value="RtcB"/>
</dbReference>
<dbReference type="PANTHER" id="PTHR43749">
    <property type="entry name" value="RNA-SPLICING LIGASE RTCB"/>
    <property type="match status" value="1"/>
</dbReference>
<keyword evidence="7 11" id="KW-0464">Manganese</keyword>
<evidence type="ECO:0000256" key="6">
    <source>
        <dbReference type="ARBA" id="ARBA00023134"/>
    </source>
</evidence>
<keyword evidence="6 10" id="KW-0342">GTP-binding</keyword>
<evidence type="ECO:0000256" key="5">
    <source>
        <dbReference type="ARBA" id="ARBA00022800"/>
    </source>
</evidence>
<dbReference type="GO" id="GO:0030145">
    <property type="term" value="F:manganese ion binding"/>
    <property type="evidence" value="ECO:0007669"/>
    <property type="project" value="TreeGrafter"/>
</dbReference>
<evidence type="ECO:0000313" key="13">
    <source>
        <dbReference type="Proteomes" id="UP000245469"/>
    </source>
</evidence>
<dbReference type="GO" id="GO:0005525">
    <property type="term" value="F:GTP binding"/>
    <property type="evidence" value="ECO:0007669"/>
    <property type="project" value="UniProtKB-KW"/>
</dbReference>
<comment type="caution">
    <text evidence="12">The sequence shown here is derived from an EMBL/GenBank/DDBJ whole genome shotgun (WGS) entry which is preliminary data.</text>
</comment>
<dbReference type="InterPro" id="IPR052915">
    <property type="entry name" value="RtcB-like"/>
</dbReference>
<sequence length="391" mass="42956">MEKINDRLLSWASILEEETRAQALATSRMPFVFPHVALMPDAHLGKGATVGSVIPTERSLIPAAVGVDIGCGMDAVLTPLTADDLRARGSLAPLREAIARAVPLSAGRYNEDLTTTAAARITALEALAEQARFEPDATAGNWRLQLGSLGSGNHFIEVSLDEIERVWVFLHSGSRGVGNKIAQRHIAVAAELCKRWWIDLPHPDLAYLVEGTDAFWAYVRELRWAQEFARLNRAEMVDRVMTCVEEFVGRDLERLEEVSCHHNYTEQERHFGRKVWLSRKGAISAKQGEPGLIPGSMGDTSYVVAGLGNRVALNSAPHGAGRALSRAKARRTFTQEDLVERMAGVEWDASSPAFLDEHPGAYKPIDVVMADAADLVEVRHELRQVVNVKGD</sequence>
<comment type="cofactor">
    <cofactor evidence="11">
        <name>Mn(2+)</name>
        <dbReference type="ChEBI" id="CHEBI:29035"/>
    </cofactor>
    <text evidence="11">Binds 2 manganese ions per subunit.</text>
</comment>
<evidence type="ECO:0000256" key="9">
    <source>
        <dbReference type="PIRSR" id="PIRSR601233-1"/>
    </source>
</evidence>
<evidence type="ECO:0000313" key="12">
    <source>
        <dbReference type="EMBL" id="PWJ54973.1"/>
    </source>
</evidence>
<evidence type="ECO:0000256" key="4">
    <source>
        <dbReference type="ARBA" id="ARBA00022741"/>
    </source>
</evidence>
<feature type="binding site" evidence="11">
    <location>
        <position position="154"/>
    </location>
    <ligand>
        <name>Mn(2+)</name>
        <dbReference type="ChEBI" id="CHEBI:29035"/>
        <label>1</label>
    </ligand>
</feature>
<dbReference type="Proteomes" id="UP000245469">
    <property type="component" value="Unassembled WGS sequence"/>
</dbReference>
<feature type="active site" description="GMP-histidine intermediate" evidence="9">
    <location>
        <position position="318"/>
    </location>
</feature>
<feature type="binding site" evidence="11">
    <location>
        <position position="171"/>
    </location>
    <ligand>
        <name>Mn(2+)</name>
        <dbReference type="ChEBI" id="CHEBI:29035"/>
        <label>2</label>
    </ligand>
</feature>
<keyword evidence="3 11" id="KW-0479">Metal-binding</keyword>
<feature type="binding site" evidence="10">
    <location>
        <begin position="294"/>
        <end position="297"/>
    </location>
    <ligand>
        <name>GMP</name>
        <dbReference type="ChEBI" id="CHEBI:58115"/>
    </ligand>
</feature>
<dbReference type="AlphaFoldDB" id="A0A316AB82"/>
<keyword evidence="13" id="KW-1185">Reference proteome</keyword>
<feature type="binding site" evidence="11">
    <location>
        <position position="262"/>
    </location>
    <ligand>
        <name>Mn(2+)</name>
        <dbReference type="ChEBI" id="CHEBI:29035"/>
        <label>2</label>
    </ligand>
</feature>
<dbReference type="PANTHER" id="PTHR43749:SF2">
    <property type="entry name" value="RNA-SPLICING LIGASE RTCB"/>
    <property type="match status" value="1"/>
</dbReference>
<dbReference type="InterPro" id="IPR036025">
    <property type="entry name" value="RtcB-like_sf"/>
</dbReference>
<feature type="binding site" evidence="10">
    <location>
        <begin position="262"/>
        <end position="263"/>
    </location>
    <ligand>
        <name>GMP</name>
        <dbReference type="ChEBI" id="CHEBI:58115"/>
    </ligand>
</feature>
<dbReference type="SUPFAM" id="SSF103365">
    <property type="entry name" value="Hypothetical protein PH1602"/>
    <property type="match status" value="1"/>
</dbReference>
<evidence type="ECO:0000256" key="10">
    <source>
        <dbReference type="PIRSR" id="PIRSR601233-2"/>
    </source>
</evidence>
<evidence type="ECO:0000256" key="2">
    <source>
        <dbReference type="ARBA" id="ARBA00022598"/>
    </source>
</evidence>
<feature type="binding site" evidence="11">
    <location>
        <position position="68"/>
    </location>
    <ligand>
        <name>Mn(2+)</name>
        <dbReference type="ChEBI" id="CHEBI:29035"/>
        <label>1</label>
    </ligand>
</feature>
<feature type="binding site" evidence="10">
    <location>
        <position position="389"/>
    </location>
    <ligand>
        <name>GMP</name>
        <dbReference type="ChEBI" id="CHEBI:58115"/>
    </ligand>
</feature>
<dbReference type="GO" id="GO:0003909">
    <property type="term" value="F:DNA ligase activity"/>
    <property type="evidence" value="ECO:0007669"/>
    <property type="project" value="TreeGrafter"/>
</dbReference>
<dbReference type="RefSeq" id="WP_109773474.1">
    <property type="nucleotide sequence ID" value="NZ_QGDQ01000005.1"/>
</dbReference>